<accession>A0A3L9XXE6</accession>
<protein>
    <submittedName>
        <fullName evidence="1">Right-handed parallel beta-helix repeat-containing protein</fullName>
    </submittedName>
</protein>
<dbReference type="AlphaFoldDB" id="A0A3L9XXE6"/>
<organism evidence="1 2">
    <name type="scientific">Rhodophyticola porphyridii</name>
    <dbReference type="NCBI Taxonomy" id="1852017"/>
    <lineage>
        <taxon>Bacteria</taxon>
        <taxon>Pseudomonadati</taxon>
        <taxon>Pseudomonadota</taxon>
        <taxon>Alphaproteobacteria</taxon>
        <taxon>Rhodobacterales</taxon>
        <taxon>Roseobacteraceae</taxon>
        <taxon>Rhodophyticola</taxon>
    </lineage>
</organism>
<evidence type="ECO:0000313" key="2">
    <source>
        <dbReference type="Proteomes" id="UP000281343"/>
    </source>
</evidence>
<dbReference type="Proteomes" id="UP000281343">
    <property type="component" value="Unassembled WGS sequence"/>
</dbReference>
<dbReference type="EMBL" id="RCNT01000008">
    <property type="protein sequence ID" value="RMA41271.1"/>
    <property type="molecule type" value="Genomic_DNA"/>
</dbReference>
<keyword evidence="2" id="KW-1185">Reference proteome</keyword>
<gene>
    <name evidence="1" type="ORF">D9R08_15585</name>
</gene>
<dbReference type="InterPro" id="IPR011050">
    <property type="entry name" value="Pectin_lyase_fold/virulence"/>
</dbReference>
<reference evidence="1 2" key="1">
    <citation type="submission" date="2018-10" db="EMBL/GenBank/DDBJ databases">
        <authorList>
            <person name="Jung H.S."/>
            <person name="Jeon C.O."/>
        </authorList>
    </citation>
    <scope>NUCLEOTIDE SEQUENCE [LARGE SCALE GENOMIC DNA]</scope>
    <source>
        <strain evidence="1 2">MA-7-27</strain>
    </source>
</reference>
<proteinExistence type="predicted"/>
<dbReference type="InterPro" id="IPR012334">
    <property type="entry name" value="Pectin_lyas_fold"/>
</dbReference>
<dbReference type="OrthoDB" id="7749009at2"/>
<dbReference type="RefSeq" id="WP_121898992.1">
    <property type="nucleotide sequence ID" value="NZ_RCNT01000008.1"/>
</dbReference>
<dbReference type="SUPFAM" id="SSF51126">
    <property type="entry name" value="Pectin lyase-like"/>
    <property type="match status" value="1"/>
</dbReference>
<sequence length="764" mass="82965">MNKVITDGLMLMPPEFGDGLGVWSRQDGTPGSDTYATATNAALVPADQDFGTCLEILKTDSVTTLRYMGQTPMLPGMYLRISARLKAVAGNLPDVRIGAWAGTAADANVGGVPQTGPSTSLTSYGEVVTISAIVGLGDRGGVDMPWGETAAYGYFGLDLTGPNGGIVRIESIRIEDITHVFRRKLMDWVDVRDFGAMGDGTTNDRAAFLAADAAAAGREVLVSEGDYRIVGNLTMNSPVRFEGRLIMSDTDRLALTKNFDLDAYSDAFGDDVIGFKKGIQTLFNQSDHEAFDMGGRRVLLIEPIDVQAVVDNKNSYANRRVIRNGQLSADNSTGWEDEVQTGTGTWVVTKPSELSDVANVANIEIGSLVTAAQGVGREVYVSGKNVAAGKVFLSNPLNVPPQSQTYTFRRFKYLLDFIGFQNLQRFVISNIEFLCAGRSSAVMLPINGLTFQFSDCFFTGPKDRAITSADSGCQGLQVDRCQFLSNEQSARAQDRTTICMNVNRNDPKIRNNRAVRFKHFAVLTGSGNMVIGNHYFQGDAETDGLRSAGIVLTNTNVKSTITGNYIDNNFLEWVNEHDPTPELQNELSFGGLTINGNIFTSNGAAPWIKFIIIKPMGPGHYINGLSICDNVFKQLNGQALDRVDAVDESVAPLDTSRTRSFLMTGNTFHGIIKDAQNPVTVKMTENTAQQVWEMDLRNWLPFGTEARVVTSVVPEGAIRTASNVAVYTTPFATTRHGVDRGSIRLNWSQAVKGSVQLTARCDTV</sequence>
<dbReference type="Gene3D" id="2.160.20.10">
    <property type="entry name" value="Single-stranded right-handed beta-helix, Pectin lyase-like"/>
    <property type="match status" value="2"/>
</dbReference>
<comment type="caution">
    <text evidence="1">The sequence shown here is derived from an EMBL/GenBank/DDBJ whole genome shotgun (WGS) entry which is preliminary data.</text>
</comment>
<name>A0A3L9XXE6_9RHOB</name>
<evidence type="ECO:0000313" key="1">
    <source>
        <dbReference type="EMBL" id="RMA41271.1"/>
    </source>
</evidence>